<dbReference type="InterPro" id="IPR003961">
    <property type="entry name" value="FN3_dom"/>
</dbReference>
<dbReference type="PANTHER" id="PTHR20859:SF53">
    <property type="entry name" value="INTERLEUKIN-22 RECEPTOR SUBUNIT ALPHA-1"/>
    <property type="match status" value="1"/>
</dbReference>
<evidence type="ECO:0000313" key="6">
    <source>
        <dbReference type="Proteomes" id="UP000829720"/>
    </source>
</evidence>
<reference evidence="5" key="1">
    <citation type="submission" date="2021-01" db="EMBL/GenBank/DDBJ databases">
        <authorList>
            <person name="Zahm M."/>
            <person name="Roques C."/>
            <person name="Cabau C."/>
            <person name="Klopp C."/>
            <person name="Donnadieu C."/>
            <person name="Jouanno E."/>
            <person name="Lampietro C."/>
            <person name="Louis A."/>
            <person name="Herpin A."/>
            <person name="Echchiki A."/>
            <person name="Berthelot C."/>
            <person name="Parey E."/>
            <person name="Roest-Crollius H."/>
            <person name="Braasch I."/>
            <person name="Postlethwait J."/>
            <person name="Bobe J."/>
            <person name="Montfort J."/>
            <person name="Bouchez O."/>
            <person name="Begum T."/>
            <person name="Mejri S."/>
            <person name="Adams A."/>
            <person name="Chen W.-J."/>
            <person name="Guiguen Y."/>
        </authorList>
    </citation>
    <scope>NUCLEOTIDE SEQUENCE</scope>
    <source>
        <tissue evidence="5">Blood</tissue>
    </source>
</reference>
<gene>
    <name evidence="5" type="ORF">AGOR_G00111480</name>
</gene>
<protein>
    <submittedName>
        <fullName evidence="5">Uncharacterized protein</fullName>
    </submittedName>
</protein>
<evidence type="ECO:0000259" key="3">
    <source>
        <dbReference type="Pfam" id="PF01108"/>
    </source>
</evidence>
<dbReference type="InterPro" id="IPR036116">
    <property type="entry name" value="FN3_sf"/>
</dbReference>
<dbReference type="InterPro" id="IPR013783">
    <property type="entry name" value="Ig-like_fold"/>
</dbReference>
<keyword evidence="6" id="KW-1185">Reference proteome</keyword>
<dbReference type="AlphaFoldDB" id="A0A8T3DKK3"/>
<name>A0A8T3DKK3_9TELE</name>
<organism evidence="5 6">
    <name type="scientific">Albula goreensis</name>
    <dbReference type="NCBI Taxonomy" id="1534307"/>
    <lineage>
        <taxon>Eukaryota</taxon>
        <taxon>Metazoa</taxon>
        <taxon>Chordata</taxon>
        <taxon>Craniata</taxon>
        <taxon>Vertebrata</taxon>
        <taxon>Euteleostomi</taxon>
        <taxon>Actinopterygii</taxon>
        <taxon>Neopterygii</taxon>
        <taxon>Teleostei</taxon>
        <taxon>Albuliformes</taxon>
        <taxon>Albulidae</taxon>
        <taxon>Albula</taxon>
    </lineage>
</organism>
<evidence type="ECO:0000259" key="4">
    <source>
        <dbReference type="Pfam" id="PF09294"/>
    </source>
</evidence>
<keyword evidence="2" id="KW-0732">Signal</keyword>
<dbReference type="GO" id="GO:0004896">
    <property type="term" value="F:cytokine receptor activity"/>
    <property type="evidence" value="ECO:0007669"/>
    <property type="project" value="TreeGrafter"/>
</dbReference>
<dbReference type="InterPro" id="IPR050650">
    <property type="entry name" value="Type-II_Cytokine-TF_Rcpt"/>
</dbReference>
<sequence length="397" mass="44664">MFSQFVILLVIISNAGCVFGVPSKVKFSFKNLLAFIEWEPGNGSSSETLYQVQYKVYGTKDWMKKTECWDISAVQCDITEDIKEWTDSLFGRVRSVSRDSKSDWVVQMSTPQQDMTFDPPDLELAPGTNSLQVHIHPLSESLRAMRTEYTLNVKRKNGPVFATTTTENLMERFDGLDSGTEYCVSVSSTVWFRGSKYKAPDRGHTCAFTKRGQEHAQLTVPLGLFMLLPLLLISGLLLFRCLFRPIYRPPARLPLSLIFTVEEQKMLRDKSYVDVKRYDDDSVDIFDRICTKGNTNHYVKLPQRVSLLDVSVPDHSHEPLTGPSMPPPLLQDVRHVQAYAPQLSGPEAEAETDETYGAVHHGPDPTVGMYHSGLNVQHSKTAWGHLQCGVMGQEPGV</sequence>
<feature type="transmembrane region" description="Helical" evidence="1">
    <location>
        <begin position="222"/>
        <end position="243"/>
    </location>
</feature>
<dbReference type="EMBL" id="JAERUA010000009">
    <property type="protein sequence ID" value="KAI1895897.1"/>
    <property type="molecule type" value="Genomic_DNA"/>
</dbReference>
<dbReference type="Gene3D" id="2.60.40.10">
    <property type="entry name" value="Immunoglobulins"/>
    <property type="match status" value="1"/>
</dbReference>
<dbReference type="GO" id="GO:0005886">
    <property type="term" value="C:plasma membrane"/>
    <property type="evidence" value="ECO:0007669"/>
    <property type="project" value="TreeGrafter"/>
</dbReference>
<feature type="chain" id="PRO_5035744175" evidence="2">
    <location>
        <begin position="21"/>
        <end position="397"/>
    </location>
</feature>
<keyword evidence="1" id="KW-1133">Transmembrane helix</keyword>
<proteinExistence type="predicted"/>
<evidence type="ECO:0000313" key="5">
    <source>
        <dbReference type="EMBL" id="KAI1895897.1"/>
    </source>
</evidence>
<feature type="domain" description="Interferon/interleukin receptor" evidence="4">
    <location>
        <begin position="116"/>
        <end position="191"/>
    </location>
</feature>
<dbReference type="OrthoDB" id="10007376at2759"/>
<dbReference type="InterPro" id="IPR015373">
    <property type="entry name" value="Interferon/interleukin_rcp_dom"/>
</dbReference>
<keyword evidence="1" id="KW-0472">Membrane</keyword>
<accession>A0A8T3DKK3</accession>
<feature type="domain" description="Fibronectin type-III" evidence="3">
    <location>
        <begin position="6"/>
        <end position="104"/>
    </location>
</feature>
<feature type="signal peptide" evidence="2">
    <location>
        <begin position="1"/>
        <end position="20"/>
    </location>
</feature>
<dbReference type="PANTHER" id="PTHR20859">
    <property type="entry name" value="INTERFERON/INTERLEUKIN RECEPTOR"/>
    <property type="match status" value="1"/>
</dbReference>
<evidence type="ECO:0000256" key="1">
    <source>
        <dbReference type="SAM" id="Phobius"/>
    </source>
</evidence>
<evidence type="ECO:0000256" key="2">
    <source>
        <dbReference type="SAM" id="SignalP"/>
    </source>
</evidence>
<dbReference type="SUPFAM" id="SSF49265">
    <property type="entry name" value="Fibronectin type III"/>
    <property type="match status" value="2"/>
</dbReference>
<comment type="caution">
    <text evidence="5">The sequence shown here is derived from an EMBL/GenBank/DDBJ whole genome shotgun (WGS) entry which is preliminary data.</text>
</comment>
<keyword evidence="1" id="KW-0812">Transmembrane</keyword>
<dbReference type="Proteomes" id="UP000829720">
    <property type="component" value="Unassembled WGS sequence"/>
</dbReference>
<dbReference type="Pfam" id="PF01108">
    <property type="entry name" value="Tissue_fac"/>
    <property type="match status" value="1"/>
</dbReference>
<dbReference type="Pfam" id="PF09294">
    <property type="entry name" value="Interfer-bind"/>
    <property type="match status" value="1"/>
</dbReference>